<comment type="caution">
    <text evidence="2">The sequence shown here is derived from an EMBL/GenBank/DDBJ whole genome shotgun (WGS) entry which is preliminary data.</text>
</comment>
<dbReference type="OrthoDB" id="2140494at2759"/>
<organism evidence="2 3">
    <name type="scientific">Anaeromyces robustus</name>
    <dbReference type="NCBI Taxonomy" id="1754192"/>
    <lineage>
        <taxon>Eukaryota</taxon>
        <taxon>Fungi</taxon>
        <taxon>Fungi incertae sedis</taxon>
        <taxon>Chytridiomycota</taxon>
        <taxon>Chytridiomycota incertae sedis</taxon>
        <taxon>Neocallimastigomycetes</taxon>
        <taxon>Neocallimastigales</taxon>
        <taxon>Neocallimastigaceae</taxon>
        <taxon>Anaeromyces</taxon>
    </lineage>
</organism>
<protein>
    <submittedName>
        <fullName evidence="2">Uncharacterized protein</fullName>
    </submittedName>
</protein>
<keyword evidence="3" id="KW-1185">Reference proteome</keyword>
<evidence type="ECO:0000256" key="1">
    <source>
        <dbReference type="SAM" id="MobiDB-lite"/>
    </source>
</evidence>
<evidence type="ECO:0000313" key="2">
    <source>
        <dbReference type="EMBL" id="ORX86033.1"/>
    </source>
</evidence>
<feature type="non-terminal residue" evidence="2">
    <location>
        <position position="88"/>
    </location>
</feature>
<proteinExistence type="predicted"/>
<dbReference type="AlphaFoldDB" id="A0A1Y1XK08"/>
<gene>
    <name evidence="2" type="ORF">BCR32DRAFT_275700</name>
</gene>
<dbReference type="EMBL" id="MCFG01000026">
    <property type="protein sequence ID" value="ORX86033.1"/>
    <property type="molecule type" value="Genomic_DNA"/>
</dbReference>
<dbReference type="Proteomes" id="UP000193944">
    <property type="component" value="Unassembled WGS sequence"/>
</dbReference>
<sequence>MSSNDKDDKEEIEEYGNRSFLSFNRGNKLKRHYIEQANNCYKSFKPSLLSSNSLNSNEVSIINKKKNSANKKAKLDPDNDPYYNINIE</sequence>
<evidence type="ECO:0000313" key="3">
    <source>
        <dbReference type="Proteomes" id="UP000193944"/>
    </source>
</evidence>
<name>A0A1Y1XK08_9FUNG</name>
<feature type="region of interest" description="Disordered" evidence="1">
    <location>
        <begin position="67"/>
        <end position="88"/>
    </location>
</feature>
<reference evidence="2 3" key="1">
    <citation type="submission" date="2016-08" db="EMBL/GenBank/DDBJ databases">
        <title>A Parts List for Fungal Cellulosomes Revealed by Comparative Genomics.</title>
        <authorList>
            <consortium name="DOE Joint Genome Institute"/>
            <person name="Haitjema C.H."/>
            <person name="Gilmore S.P."/>
            <person name="Henske J.K."/>
            <person name="Solomon K.V."/>
            <person name="De Groot R."/>
            <person name="Kuo A."/>
            <person name="Mondo S.J."/>
            <person name="Salamov A.A."/>
            <person name="Labutti K."/>
            <person name="Zhao Z."/>
            <person name="Chiniquy J."/>
            <person name="Barry K."/>
            <person name="Brewer H.M."/>
            <person name="Purvine S.O."/>
            <person name="Wright A.T."/>
            <person name="Boxma B."/>
            <person name="Van Alen T."/>
            <person name="Hackstein J.H."/>
            <person name="Baker S.E."/>
            <person name="Grigoriev I.V."/>
            <person name="O'Malley M.A."/>
        </authorList>
    </citation>
    <scope>NUCLEOTIDE SEQUENCE [LARGE SCALE GENOMIC DNA]</scope>
    <source>
        <strain evidence="2 3">S4</strain>
    </source>
</reference>
<reference evidence="2 3" key="2">
    <citation type="submission" date="2016-08" db="EMBL/GenBank/DDBJ databases">
        <title>Pervasive Adenine N6-methylation of Active Genes in Fungi.</title>
        <authorList>
            <consortium name="DOE Joint Genome Institute"/>
            <person name="Mondo S.J."/>
            <person name="Dannebaum R.O."/>
            <person name="Kuo R.C."/>
            <person name="Labutti K."/>
            <person name="Haridas S."/>
            <person name="Kuo A."/>
            <person name="Salamov A."/>
            <person name="Ahrendt S.R."/>
            <person name="Lipzen A."/>
            <person name="Sullivan W."/>
            <person name="Andreopoulos W.B."/>
            <person name="Clum A."/>
            <person name="Lindquist E."/>
            <person name="Daum C."/>
            <person name="Ramamoorthy G.K."/>
            <person name="Gryganskyi A."/>
            <person name="Culley D."/>
            <person name="Magnuson J.K."/>
            <person name="James T.Y."/>
            <person name="O'Malley M.A."/>
            <person name="Stajich J.E."/>
            <person name="Spatafora J.W."/>
            <person name="Visel A."/>
            <person name="Grigoriev I.V."/>
        </authorList>
    </citation>
    <scope>NUCLEOTIDE SEQUENCE [LARGE SCALE GENOMIC DNA]</scope>
    <source>
        <strain evidence="2 3">S4</strain>
    </source>
</reference>
<accession>A0A1Y1XK08</accession>